<evidence type="ECO:0000256" key="2">
    <source>
        <dbReference type="ARBA" id="ARBA00023043"/>
    </source>
</evidence>
<accession>A0AAE0K5X1</accession>
<keyword evidence="2 3" id="KW-0040">ANK repeat</keyword>
<dbReference type="Pfam" id="PF12796">
    <property type="entry name" value="Ank_2"/>
    <property type="match status" value="1"/>
</dbReference>
<dbReference type="Proteomes" id="UP001285441">
    <property type="component" value="Unassembled WGS sequence"/>
</dbReference>
<evidence type="ECO:0000313" key="5">
    <source>
        <dbReference type="Proteomes" id="UP001285441"/>
    </source>
</evidence>
<dbReference type="InterPro" id="IPR036770">
    <property type="entry name" value="Ankyrin_rpt-contain_sf"/>
</dbReference>
<dbReference type="PROSITE" id="PS50088">
    <property type="entry name" value="ANK_REPEAT"/>
    <property type="match status" value="1"/>
</dbReference>
<proteinExistence type="predicted"/>
<protein>
    <submittedName>
        <fullName evidence="4">Ankyrin repeat-containing domain protein</fullName>
    </submittedName>
</protein>
<dbReference type="SUPFAM" id="SSF48403">
    <property type="entry name" value="Ankyrin repeat"/>
    <property type="match status" value="1"/>
</dbReference>
<feature type="repeat" description="ANK" evidence="3">
    <location>
        <begin position="102"/>
        <end position="130"/>
    </location>
</feature>
<dbReference type="Gene3D" id="1.25.40.20">
    <property type="entry name" value="Ankyrin repeat-containing domain"/>
    <property type="match status" value="2"/>
</dbReference>
<reference evidence="4" key="1">
    <citation type="journal article" date="2023" name="Mol. Phylogenet. Evol.">
        <title>Genome-scale phylogeny and comparative genomics of the fungal order Sordariales.</title>
        <authorList>
            <person name="Hensen N."/>
            <person name="Bonometti L."/>
            <person name="Westerberg I."/>
            <person name="Brannstrom I.O."/>
            <person name="Guillou S."/>
            <person name="Cros-Aarteil S."/>
            <person name="Calhoun S."/>
            <person name="Haridas S."/>
            <person name="Kuo A."/>
            <person name="Mondo S."/>
            <person name="Pangilinan J."/>
            <person name="Riley R."/>
            <person name="LaButti K."/>
            <person name="Andreopoulos B."/>
            <person name="Lipzen A."/>
            <person name="Chen C."/>
            <person name="Yan M."/>
            <person name="Daum C."/>
            <person name="Ng V."/>
            <person name="Clum A."/>
            <person name="Steindorff A."/>
            <person name="Ohm R.A."/>
            <person name="Martin F."/>
            <person name="Silar P."/>
            <person name="Natvig D.O."/>
            <person name="Lalanne C."/>
            <person name="Gautier V."/>
            <person name="Ament-Velasquez S.L."/>
            <person name="Kruys A."/>
            <person name="Hutchinson M.I."/>
            <person name="Powell A.J."/>
            <person name="Barry K."/>
            <person name="Miller A.N."/>
            <person name="Grigoriev I.V."/>
            <person name="Debuchy R."/>
            <person name="Gladieux P."/>
            <person name="Hiltunen Thoren M."/>
            <person name="Johannesson H."/>
        </authorList>
    </citation>
    <scope>NUCLEOTIDE SEQUENCE</scope>
    <source>
        <strain evidence="4">CBS 232.78</strain>
    </source>
</reference>
<reference evidence="4" key="2">
    <citation type="submission" date="2023-06" db="EMBL/GenBank/DDBJ databases">
        <authorList>
            <consortium name="Lawrence Berkeley National Laboratory"/>
            <person name="Haridas S."/>
            <person name="Hensen N."/>
            <person name="Bonometti L."/>
            <person name="Westerberg I."/>
            <person name="Brannstrom I.O."/>
            <person name="Guillou S."/>
            <person name="Cros-Aarteil S."/>
            <person name="Calhoun S."/>
            <person name="Kuo A."/>
            <person name="Mondo S."/>
            <person name="Pangilinan J."/>
            <person name="Riley R."/>
            <person name="LaButti K."/>
            <person name="Andreopoulos B."/>
            <person name="Lipzen A."/>
            <person name="Chen C."/>
            <person name="Yanf M."/>
            <person name="Daum C."/>
            <person name="Ng V."/>
            <person name="Clum A."/>
            <person name="Steindorff A."/>
            <person name="Ohm R."/>
            <person name="Martin F."/>
            <person name="Silar P."/>
            <person name="Natvig D."/>
            <person name="Lalanne C."/>
            <person name="Gautier V."/>
            <person name="Ament-velasquez S.L."/>
            <person name="Kruys A."/>
            <person name="Hutchinson M.I."/>
            <person name="Powell A.J."/>
            <person name="Barry K."/>
            <person name="Miller A.N."/>
            <person name="Grigoriev I.V."/>
            <person name="Debuchy R."/>
            <person name="Gladieux P."/>
            <person name="Thoren M.H."/>
            <person name="Johannesson H."/>
        </authorList>
    </citation>
    <scope>NUCLEOTIDE SEQUENCE</scope>
    <source>
        <strain evidence="4">CBS 232.78</strain>
    </source>
</reference>
<gene>
    <name evidence="4" type="ORF">B0H63DRAFT_528389</name>
</gene>
<sequence>MRRSPDCCAVLHGYYNIVKVALMREVNPNHCVLIRTNTNWSHRPKGKAHRYLDVELNRLAKAKVLPQPKDMVIILDPTKATTADYDADSKNQSAKRIIVTCAIHLAVYQGHIELVKLLIEHGARLDTPCRLPMLASVAQSVDGFRQRGTHILVTPLYVAIARGHGEIAKLVLHHGSPLNLCLSSHIISPLHLAVTVKGREMTELVLAQISHTSRSLSQLDCDGFPPMWLAYISGNFAALQVLQKCGQNIDYDLAIGYTLLVDACSWATLLPPKFWSTLVPVWR</sequence>
<dbReference type="PANTHER" id="PTHR24198:SF165">
    <property type="entry name" value="ANKYRIN REPEAT-CONTAINING PROTEIN-RELATED"/>
    <property type="match status" value="1"/>
</dbReference>
<evidence type="ECO:0000256" key="1">
    <source>
        <dbReference type="ARBA" id="ARBA00022737"/>
    </source>
</evidence>
<keyword evidence="5" id="KW-1185">Reference proteome</keyword>
<evidence type="ECO:0000313" key="4">
    <source>
        <dbReference type="EMBL" id="KAK3370674.1"/>
    </source>
</evidence>
<dbReference type="PROSITE" id="PS50297">
    <property type="entry name" value="ANK_REP_REGION"/>
    <property type="match status" value="1"/>
</dbReference>
<dbReference type="EMBL" id="JAULSW010000009">
    <property type="protein sequence ID" value="KAK3370674.1"/>
    <property type="molecule type" value="Genomic_DNA"/>
</dbReference>
<keyword evidence="1" id="KW-0677">Repeat</keyword>
<dbReference type="PANTHER" id="PTHR24198">
    <property type="entry name" value="ANKYRIN REPEAT AND PROTEIN KINASE DOMAIN-CONTAINING PROTEIN"/>
    <property type="match status" value="1"/>
</dbReference>
<dbReference type="InterPro" id="IPR002110">
    <property type="entry name" value="Ankyrin_rpt"/>
</dbReference>
<name>A0AAE0K5X1_9PEZI</name>
<evidence type="ECO:0000256" key="3">
    <source>
        <dbReference type="PROSITE-ProRule" id="PRU00023"/>
    </source>
</evidence>
<comment type="caution">
    <text evidence="4">The sequence shown here is derived from an EMBL/GenBank/DDBJ whole genome shotgun (WGS) entry which is preliminary data.</text>
</comment>
<dbReference type="AlphaFoldDB" id="A0AAE0K5X1"/>
<organism evidence="4 5">
    <name type="scientific">Podospora didyma</name>
    <dbReference type="NCBI Taxonomy" id="330526"/>
    <lineage>
        <taxon>Eukaryota</taxon>
        <taxon>Fungi</taxon>
        <taxon>Dikarya</taxon>
        <taxon>Ascomycota</taxon>
        <taxon>Pezizomycotina</taxon>
        <taxon>Sordariomycetes</taxon>
        <taxon>Sordariomycetidae</taxon>
        <taxon>Sordariales</taxon>
        <taxon>Podosporaceae</taxon>
        <taxon>Podospora</taxon>
    </lineage>
</organism>
<dbReference type="SMART" id="SM00248">
    <property type="entry name" value="ANK"/>
    <property type="match status" value="5"/>
</dbReference>